<dbReference type="InterPro" id="IPR051086">
    <property type="entry name" value="RNase_D-like"/>
</dbReference>
<accession>A0A0K8MDN5</accession>
<dbReference type="InterPro" id="IPR012337">
    <property type="entry name" value="RNaseH-like_sf"/>
</dbReference>
<comment type="caution">
    <text evidence="8">The sequence shown here is derived from an EMBL/GenBank/DDBJ whole genome shotgun (WGS) entry which is preliminary data.</text>
</comment>
<dbReference type="Pfam" id="PF01612">
    <property type="entry name" value="DNA_pol_A_exo1"/>
    <property type="match status" value="1"/>
</dbReference>
<dbReference type="Pfam" id="PF00570">
    <property type="entry name" value="HRDC"/>
    <property type="match status" value="1"/>
</dbReference>
<dbReference type="InterPro" id="IPR036397">
    <property type="entry name" value="RNaseH_sf"/>
</dbReference>
<comment type="function">
    <text evidence="6">Exonuclease involved in the 3' processing of various precursor tRNAs. Initiates hydrolysis at the 3'-terminus of an RNA molecule and releases 5'-mononucleotides.</text>
</comment>
<reference evidence="8 9" key="1">
    <citation type="submission" date="2015-03" db="EMBL/GenBank/DDBJ databases">
        <title>Caedibacter varicaedens, whole genome shotgun sequence.</title>
        <authorList>
            <person name="Suzuki H."/>
            <person name="Dapper A.L."/>
            <person name="Gibson A.K."/>
            <person name="Jackson C."/>
            <person name="Lee H."/>
            <person name="Pejaver V.R."/>
            <person name="Doak T."/>
            <person name="Lynch M."/>
        </authorList>
    </citation>
    <scope>NUCLEOTIDE SEQUENCE [LARGE SCALE GENOMIC DNA]</scope>
</reference>
<dbReference type="NCBIfam" id="TIGR01388">
    <property type="entry name" value="rnd"/>
    <property type="match status" value="1"/>
</dbReference>
<keyword evidence="9" id="KW-1185">Reference proteome</keyword>
<keyword evidence="1 6" id="KW-0963">Cytoplasm</keyword>
<dbReference type="InterPro" id="IPR002121">
    <property type="entry name" value="HRDC_dom"/>
</dbReference>
<dbReference type="GO" id="GO:0008408">
    <property type="term" value="F:3'-5' exonuclease activity"/>
    <property type="evidence" value="ECO:0007669"/>
    <property type="project" value="InterPro"/>
</dbReference>
<proteinExistence type="inferred from homology"/>
<evidence type="ECO:0000256" key="6">
    <source>
        <dbReference type="HAMAP-Rule" id="MF_01899"/>
    </source>
</evidence>
<dbReference type="GO" id="GO:0000166">
    <property type="term" value="F:nucleotide binding"/>
    <property type="evidence" value="ECO:0007669"/>
    <property type="project" value="InterPro"/>
</dbReference>
<dbReference type="InterPro" id="IPR010997">
    <property type="entry name" value="HRDC-like_sf"/>
</dbReference>
<dbReference type="SMART" id="SM00474">
    <property type="entry name" value="35EXOc"/>
    <property type="match status" value="1"/>
</dbReference>
<dbReference type="GO" id="GO:0042780">
    <property type="term" value="P:tRNA 3'-end processing"/>
    <property type="evidence" value="ECO:0007669"/>
    <property type="project" value="UniProtKB-UniRule"/>
</dbReference>
<evidence type="ECO:0000256" key="3">
    <source>
        <dbReference type="ARBA" id="ARBA00022722"/>
    </source>
</evidence>
<dbReference type="Gene3D" id="1.10.150.80">
    <property type="entry name" value="HRDC domain"/>
    <property type="match status" value="1"/>
</dbReference>
<dbReference type="OrthoDB" id="9800549at2"/>
<organism evidence="8 9">
    <name type="scientific">Caedimonas varicaedens</name>
    <dbReference type="NCBI Taxonomy" id="1629334"/>
    <lineage>
        <taxon>Bacteria</taxon>
        <taxon>Pseudomonadati</taxon>
        <taxon>Pseudomonadota</taxon>
        <taxon>Alphaproteobacteria</taxon>
        <taxon>Holosporales</taxon>
        <taxon>Caedimonadaceae</taxon>
        <taxon>Caedimonas</taxon>
    </lineage>
</organism>
<comment type="cofactor">
    <cofactor evidence="6">
        <name>a divalent metal cation</name>
        <dbReference type="ChEBI" id="CHEBI:60240"/>
    </cofactor>
</comment>
<dbReference type="PROSITE" id="PS50967">
    <property type="entry name" value="HRDC"/>
    <property type="match status" value="1"/>
</dbReference>
<dbReference type="Proteomes" id="UP000036771">
    <property type="component" value="Unassembled WGS sequence"/>
</dbReference>
<dbReference type="InterPro" id="IPR044876">
    <property type="entry name" value="HRDC_dom_sf"/>
</dbReference>
<dbReference type="SUPFAM" id="SSF47819">
    <property type="entry name" value="HRDC-like"/>
    <property type="match status" value="2"/>
</dbReference>
<keyword evidence="3 6" id="KW-0540">Nuclease</keyword>
<dbReference type="GO" id="GO:0003676">
    <property type="term" value="F:nucleic acid binding"/>
    <property type="evidence" value="ECO:0007669"/>
    <property type="project" value="InterPro"/>
</dbReference>
<protein>
    <recommendedName>
        <fullName evidence="6">Ribonuclease D</fullName>
        <shortName evidence="6">RNase D</shortName>
        <ecNumber evidence="6">3.1.13.5</ecNumber>
    </recommendedName>
</protein>
<feature type="domain" description="HRDC" evidence="7">
    <location>
        <begin position="209"/>
        <end position="290"/>
    </location>
</feature>
<evidence type="ECO:0000256" key="1">
    <source>
        <dbReference type="ARBA" id="ARBA00022490"/>
    </source>
</evidence>
<evidence type="ECO:0000256" key="4">
    <source>
        <dbReference type="ARBA" id="ARBA00022801"/>
    </source>
</evidence>
<dbReference type="EMBL" id="BBVC01000070">
    <property type="protein sequence ID" value="GAO98582.1"/>
    <property type="molecule type" value="Genomic_DNA"/>
</dbReference>
<dbReference type="HAMAP" id="MF_01899">
    <property type="entry name" value="RNase_D"/>
    <property type="match status" value="1"/>
</dbReference>
<sequence length="385" mass="44303">MTFITRTEELEKALKSMREIDSFVTIDTEFLREDTYWPQLCLVQVAGSQTTILVDTLSPDLSLDPLFDFMKNDCILKVFHAARQDLEIFYHLMNEVPQMIFDTQIAAMVCGYGEQVGYETLVSSITGKKLDKSQQYSNWTRRPLSEQQLTYARADVIYLRDIYLHLSEKLAAKQRQIWIEDEMAILKSEKTYKPDPESMWTRLRLKNAQPHYLARLQALASLREKEAIRKNIPRGRLIRDDVLTEIAYHNPSTLKQLTDMRGAGRTLTQEKLGQKILENIIKANTLPVGECPQLDIAQRGKKPALGQVDLLRVLLKIRAEKYKVAEKLIATTKDLESFLLLKEIDSLHSLLHGWRYDVFGQDAWEIKEGRKGLSIAGKNLTLCSL</sequence>
<dbReference type="GO" id="GO:0005737">
    <property type="term" value="C:cytoplasm"/>
    <property type="evidence" value="ECO:0007669"/>
    <property type="project" value="UniProtKB-SubCell"/>
</dbReference>
<evidence type="ECO:0000259" key="7">
    <source>
        <dbReference type="PROSITE" id="PS50967"/>
    </source>
</evidence>
<name>A0A0K8MDN5_9PROT</name>
<dbReference type="PANTHER" id="PTHR47649:SF1">
    <property type="entry name" value="RIBONUCLEASE D"/>
    <property type="match status" value="1"/>
</dbReference>
<comment type="similarity">
    <text evidence="6">Belongs to the RNase D family.</text>
</comment>
<comment type="subcellular location">
    <subcellularLocation>
        <location evidence="6">Cytoplasm</location>
    </subcellularLocation>
</comment>
<dbReference type="AlphaFoldDB" id="A0A0K8MDN5"/>
<dbReference type="PANTHER" id="PTHR47649">
    <property type="entry name" value="RIBONUCLEASE D"/>
    <property type="match status" value="1"/>
</dbReference>
<keyword evidence="5 6" id="KW-0269">Exonuclease</keyword>
<evidence type="ECO:0000313" key="8">
    <source>
        <dbReference type="EMBL" id="GAO98582.1"/>
    </source>
</evidence>
<dbReference type="STRING" id="1629334.Cva_01245"/>
<dbReference type="GO" id="GO:0033890">
    <property type="term" value="F:ribonuclease D activity"/>
    <property type="evidence" value="ECO:0007669"/>
    <property type="project" value="UniProtKB-UniRule"/>
</dbReference>
<comment type="catalytic activity">
    <reaction evidence="6">
        <text>Exonucleolytic cleavage that removes extra residues from the 3'-terminus of tRNA to produce 5'-mononucleotides.</text>
        <dbReference type="EC" id="3.1.13.5"/>
    </reaction>
</comment>
<evidence type="ECO:0000256" key="5">
    <source>
        <dbReference type="ARBA" id="ARBA00022839"/>
    </source>
</evidence>
<keyword evidence="2 6" id="KW-0819">tRNA processing</keyword>
<keyword evidence="4 6" id="KW-0378">Hydrolase</keyword>
<dbReference type="InterPro" id="IPR006292">
    <property type="entry name" value="RNase_D"/>
</dbReference>
<dbReference type="CDD" id="cd06142">
    <property type="entry name" value="RNaseD_exo"/>
    <property type="match status" value="1"/>
</dbReference>
<dbReference type="Gene3D" id="3.30.420.10">
    <property type="entry name" value="Ribonuclease H-like superfamily/Ribonuclease H"/>
    <property type="match status" value="1"/>
</dbReference>
<dbReference type="SUPFAM" id="SSF53098">
    <property type="entry name" value="Ribonuclease H-like"/>
    <property type="match status" value="1"/>
</dbReference>
<evidence type="ECO:0000313" key="9">
    <source>
        <dbReference type="Proteomes" id="UP000036771"/>
    </source>
</evidence>
<dbReference type="InterPro" id="IPR002562">
    <property type="entry name" value="3'-5'_exonuclease_dom"/>
</dbReference>
<dbReference type="EC" id="3.1.13.5" evidence="6"/>
<gene>
    <name evidence="8" type="primary">rnd_1</name>
    <name evidence="6" type="synonym">rnd</name>
    <name evidence="8" type="ORF">Cva_01245</name>
</gene>
<evidence type="ECO:0000256" key="2">
    <source>
        <dbReference type="ARBA" id="ARBA00022694"/>
    </source>
</evidence>